<feature type="coiled-coil region" evidence="1">
    <location>
        <begin position="82"/>
        <end position="116"/>
    </location>
</feature>
<proteinExistence type="predicted"/>
<keyword evidence="1" id="KW-0175">Coiled coil</keyword>
<dbReference type="AlphaFoldDB" id="X1EU94"/>
<accession>X1EU94</accession>
<dbReference type="EMBL" id="BARU01012024">
    <property type="protein sequence ID" value="GAH36132.1"/>
    <property type="molecule type" value="Genomic_DNA"/>
</dbReference>
<evidence type="ECO:0000256" key="1">
    <source>
        <dbReference type="SAM" id="Coils"/>
    </source>
</evidence>
<gene>
    <name evidence="2" type="ORF">S03H2_22354</name>
</gene>
<sequence>MKKLTKDMINNTTYHSHLEERIDMTISLHKCSLCGKHNIIRHYISDSTATGYGTHTQHYNFRFIIGKRVKDNIFLCDFCSRMEQLATEVIKLKCQKKKLEKDIQKIKDNVVKLLEE</sequence>
<organism evidence="2">
    <name type="scientific">marine sediment metagenome</name>
    <dbReference type="NCBI Taxonomy" id="412755"/>
    <lineage>
        <taxon>unclassified sequences</taxon>
        <taxon>metagenomes</taxon>
        <taxon>ecological metagenomes</taxon>
    </lineage>
</organism>
<comment type="caution">
    <text evidence="2">The sequence shown here is derived from an EMBL/GenBank/DDBJ whole genome shotgun (WGS) entry which is preliminary data.</text>
</comment>
<name>X1EU94_9ZZZZ</name>
<reference evidence="2" key="1">
    <citation type="journal article" date="2014" name="Front. Microbiol.">
        <title>High frequency of phylogenetically diverse reductive dehalogenase-homologous genes in deep subseafloor sedimentary metagenomes.</title>
        <authorList>
            <person name="Kawai M."/>
            <person name="Futagami T."/>
            <person name="Toyoda A."/>
            <person name="Takaki Y."/>
            <person name="Nishi S."/>
            <person name="Hori S."/>
            <person name="Arai W."/>
            <person name="Tsubouchi T."/>
            <person name="Morono Y."/>
            <person name="Uchiyama I."/>
            <person name="Ito T."/>
            <person name="Fujiyama A."/>
            <person name="Inagaki F."/>
            <person name="Takami H."/>
        </authorList>
    </citation>
    <scope>NUCLEOTIDE SEQUENCE</scope>
    <source>
        <strain evidence="2">Expedition CK06-06</strain>
    </source>
</reference>
<protein>
    <submittedName>
        <fullName evidence="2">Uncharacterized protein</fullName>
    </submittedName>
</protein>
<evidence type="ECO:0000313" key="2">
    <source>
        <dbReference type="EMBL" id="GAH36132.1"/>
    </source>
</evidence>